<keyword evidence="1" id="KW-0862">Zinc</keyword>
<dbReference type="PANTHER" id="PTHR36055">
    <property type="entry name" value="C2H2-LIKE ZINC FINGER PROTEIN"/>
    <property type="match status" value="1"/>
</dbReference>
<feature type="domain" description="C2H2-type" evidence="3">
    <location>
        <begin position="163"/>
        <end position="185"/>
    </location>
</feature>
<dbReference type="PANTHER" id="PTHR36055:SF1">
    <property type="entry name" value="C2H2-LIKE ZINC FINGER PROTEIN"/>
    <property type="match status" value="1"/>
</dbReference>
<organism evidence="4 5">
    <name type="scientific">Phoenix dactylifera</name>
    <name type="common">Date palm</name>
    <dbReference type="NCBI Taxonomy" id="42345"/>
    <lineage>
        <taxon>Eukaryota</taxon>
        <taxon>Viridiplantae</taxon>
        <taxon>Streptophyta</taxon>
        <taxon>Embryophyta</taxon>
        <taxon>Tracheophyta</taxon>
        <taxon>Spermatophyta</taxon>
        <taxon>Magnoliopsida</taxon>
        <taxon>Liliopsida</taxon>
        <taxon>Arecaceae</taxon>
        <taxon>Coryphoideae</taxon>
        <taxon>Phoeniceae</taxon>
        <taxon>Phoenix</taxon>
    </lineage>
</organism>
<sequence length="776" mass="85803">MSVAKVRACSSPDAMMPEQKTVKPEKVGQDPLDNFIKQAIGKEPFLSFSGVGDNPVQWIQLLHALDQQGSSKVSKCSKADNGVGGREHSLELCNCLSSEINGVKEFVHPRKDAGAPPKEKKSTSEQLQTLKLPEAVVAFAQAAAKANDLPRWPLVSPSKVQLLKCDKCSREFCSSINYRRHVRVHRRSLNNDKDSSSNREFLAAFWDKLCLDEAKEIMSLTDVAIEEVAGSAIIRALSSWIRKPGFSYLPQKYVKAGATLLDVVQSKPSRFLMSSKELFDVLDEASEKTFLRAGTAMSLQKFVLNGEAGKIALEMKNLVACTSFLLEQKLVKAWLADKDAEALRCQKLLVEEEEAARKRQAGLLERKRTKKLRQKEQKAKDFTDADNRVHSPGTMEYTSGSTGTPSPRAPSESDLYAQEASIDQDPQSLEPTGSPDPVADTNFRLHVHTEDADQNMDHLKQMENCRRQPTVTCYLLSKPSRNFRSGFYSGQVPVAKSSISMKHGTHKDPKAATSANWNKIWTRKFRPDSEEAGSSDRVDREHRDQPVIIDNSEVLIGSISVTLGQSNDCCQDSSSPCCSHYQEKLVKPDSSMNDVNCSGARLWKPVACQDNCDYAIIRSDKRENKMDRHATGTAISPDQSCLASGGMDGAGSERCKDLLALHRSANLSGPLLFSVKDAEAFLAQRWREAIASDHVQLVLPPKTEALDNFRNPKGNCTEAPMQSTNSIGWSILGRAENTTGSTKPAFGASKPKFRPKPERNCKLQYVPKQRNNALGE</sequence>
<gene>
    <name evidence="5 6" type="primary">LOC103698622</name>
</gene>
<evidence type="ECO:0000313" key="5">
    <source>
        <dbReference type="RefSeq" id="XP_008778885.2"/>
    </source>
</evidence>
<dbReference type="GO" id="GO:0008270">
    <property type="term" value="F:zinc ion binding"/>
    <property type="evidence" value="ECO:0007669"/>
    <property type="project" value="UniProtKB-KW"/>
</dbReference>
<feature type="region of interest" description="Disordered" evidence="2">
    <location>
        <begin position="365"/>
        <end position="441"/>
    </location>
</feature>
<evidence type="ECO:0000313" key="6">
    <source>
        <dbReference type="RefSeq" id="XP_038971295.1"/>
    </source>
</evidence>
<dbReference type="PROSITE" id="PS00028">
    <property type="entry name" value="ZINC_FINGER_C2H2_1"/>
    <property type="match status" value="1"/>
</dbReference>
<dbReference type="SMART" id="SM00355">
    <property type="entry name" value="ZnF_C2H2"/>
    <property type="match status" value="1"/>
</dbReference>
<reference evidence="4" key="1">
    <citation type="journal article" date="2019" name="Nat. Commun.">
        <title>Genome-wide association mapping of date palm fruit traits.</title>
        <authorList>
            <person name="Hazzouri K.M."/>
            <person name="Gros-Balthazard M."/>
            <person name="Flowers J.M."/>
            <person name="Copetti D."/>
            <person name="Lemansour A."/>
            <person name="Lebrun M."/>
            <person name="Masmoudi K."/>
            <person name="Ferrand S."/>
            <person name="Dhar M.I."/>
            <person name="Fresquez Z.A."/>
            <person name="Rosas U."/>
            <person name="Zhang J."/>
            <person name="Talag J."/>
            <person name="Lee S."/>
            <person name="Kudrna D."/>
            <person name="Powell R.F."/>
            <person name="Leitch I.J."/>
            <person name="Krueger R.R."/>
            <person name="Wing R.A."/>
            <person name="Amiri K.M.A."/>
            <person name="Purugganan M.D."/>
        </authorList>
    </citation>
    <scope>NUCLEOTIDE SEQUENCE [LARGE SCALE GENOMIC DNA]</scope>
    <source>
        <strain evidence="4">cv. Khalas</strain>
    </source>
</reference>
<dbReference type="RefSeq" id="XP_038971295.1">
    <property type="nucleotide sequence ID" value="XM_039115367.1"/>
</dbReference>
<feature type="compositionally biased region" description="Polar residues" evidence="2">
    <location>
        <begin position="396"/>
        <end position="405"/>
    </location>
</feature>
<feature type="region of interest" description="Disordered" evidence="2">
    <location>
        <begin position="1"/>
        <end position="29"/>
    </location>
</feature>
<evidence type="ECO:0000259" key="3">
    <source>
        <dbReference type="PROSITE" id="PS50157"/>
    </source>
</evidence>
<keyword evidence="1" id="KW-0479">Metal-binding</keyword>
<dbReference type="GeneID" id="103698622"/>
<evidence type="ECO:0000256" key="2">
    <source>
        <dbReference type="SAM" id="MobiDB-lite"/>
    </source>
</evidence>
<dbReference type="AlphaFoldDB" id="A0A8B7BJY3"/>
<name>A0A8B7BJY3_PHODC</name>
<dbReference type="PROSITE" id="PS50157">
    <property type="entry name" value="ZINC_FINGER_C2H2_2"/>
    <property type="match status" value="1"/>
</dbReference>
<feature type="region of interest" description="Disordered" evidence="2">
    <location>
        <begin position="107"/>
        <end position="126"/>
    </location>
</feature>
<proteinExistence type="predicted"/>
<dbReference type="KEGG" id="pda:103698622"/>
<dbReference type="Proteomes" id="UP000228380">
    <property type="component" value="Chromosome 18"/>
</dbReference>
<dbReference type="InterPro" id="IPR013087">
    <property type="entry name" value="Znf_C2H2_type"/>
</dbReference>
<evidence type="ECO:0000256" key="1">
    <source>
        <dbReference type="PROSITE-ProRule" id="PRU00042"/>
    </source>
</evidence>
<accession>A0A8B7BJY3</accession>
<dbReference type="RefSeq" id="XP_008778885.2">
    <property type="nucleotide sequence ID" value="XM_008780663.3"/>
</dbReference>
<feature type="compositionally biased region" description="Basic and acidic residues" evidence="2">
    <location>
        <begin position="374"/>
        <end position="389"/>
    </location>
</feature>
<dbReference type="OrthoDB" id="191139at2759"/>
<feature type="region of interest" description="Disordered" evidence="2">
    <location>
        <begin position="736"/>
        <end position="760"/>
    </location>
</feature>
<feature type="compositionally biased region" description="Basic and acidic residues" evidence="2">
    <location>
        <begin position="107"/>
        <end position="123"/>
    </location>
</feature>
<reference evidence="5 6" key="2">
    <citation type="submission" date="2025-04" db="UniProtKB">
        <authorList>
            <consortium name="RefSeq"/>
        </authorList>
    </citation>
    <scope>IDENTIFICATION</scope>
    <source>
        <tissue evidence="5 6">Young leaves</tissue>
    </source>
</reference>
<evidence type="ECO:0000313" key="4">
    <source>
        <dbReference type="Proteomes" id="UP000228380"/>
    </source>
</evidence>
<keyword evidence="4" id="KW-1185">Reference proteome</keyword>
<protein>
    <submittedName>
        <fullName evidence="5 6">Uncharacterized protein LOC103698622 isoform X1</fullName>
    </submittedName>
</protein>
<keyword evidence="1" id="KW-0863">Zinc-finger</keyword>